<name>A0ABR1KCP9_9PEZI</name>
<dbReference type="Proteomes" id="UP001363622">
    <property type="component" value="Unassembled WGS sequence"/>
</dbReference>
<evidence type="ECO:0000313" key="2">
    <source>
        <dbReference type="Proteomes" id="UP001363622"/>
    </source>
</evidence>
<reference evidence="1 2" key="1">
    <citation type="submission" date="2024-04" db="EMBL/GenBank/DDBJ databases">
        <title>Phyllosticta paracitricarpa is synonymous to the EU quarantine fungus P. citricarpa based on phylogenomic analyses.</title>
        <authorList>
            <consortium name="Lawrence Berkeley National Laboratory"/>
            <person name="Van Ingen-Buijs V.A."/>
            <person name="Van Westerhoven A.C."/>
            <person name="Haridas S."/>
            <person name="Skiadas P."/>
            <person name="Martin F."/>
            <person name="Groenewald J.Z."/>
            <person name="Crous P.W."/>
            <person name="Seidl M.F."/>
        </authorList>
    </citation>
    <scope>NUCLEOTIDE SEQUENCE [LARGE SCALE GENOMIC DNA]</scope>
    <source>
        <strain evidence="1 2">CBS 123371</strain>
    </source>
</reference>
<accession>A0ABR1KCP9</accession>
<keyword evidence="2" id="KW-1185">Reference proteome</keyword>
<sequence length="191" mass="22434">MSTDKGQTIAIWTSPIRIKRKQSLVIRQWQTNILNFVRDRVKMICDRSSKDSKDPANMSKEERFSQHSSMWSPVRSVDFDVIFNMPAGVSDETKEILKQWANYCFRNWMHAAEMFYLYRFLAHVDKKVLEPFAGETEHTLWRKLLLEDYMWETPDVRDVPVTSAVNFRAKCRKNTANSDSPAIETMDRADS</sequence>
<protein>
    <submittedName>
        <fullName evidence="1">Uncharacterized protein</fullName>
    </submittedName>
</protein>
<dbReference type="EMBL" id="JBBPHU010000013">
    <property type="protein sequence ID" value="KAK7510947.1"/>
    <property type="molecule type" value="Genomic_DNA"/>
</dbReference>
<proteinExistence type="predicted"/>
<organism evidence="1 2">
    <name type="scientific">Phyllosticta citriasiana</name>
    <dbReference type="NCBI Taxonomy" id="595635"/>
    <lineage>
        <taxon>Eukaryota</taxon>
        <taxon>Fungi</taxon>
        <taxon>Dikarya</taxon>
        <taxon>Ascomycota</taxon>
        <taxon>Pezizomycotina</taxon>
        <taxon>Dothideomycetes</taxon>
        <taxon>Dothideomycetes incertae sedis</taxon>
        <taxon>Botryosphaeriales</taxon>
        <taxon>Phyllostictaceae</taxon>
        <taxon>Phyllosticta</taxon>
    </lineage>
</organism>
<evidence type="ECO:0000313" key="1">
    <source>
        <dbReference type="EMBL" id="KAK7510947.1"/>
    </source>
</evidence>
<comment type="caution">
    <text evidence="1">The sequence shown here is derived from an EMBL/GenBank/DDBJ whole genome shotgun (WGS) entry which is preliminary data.</text>
</comment>
<gene>
    <name evidence="1" type="ORF">IWZ03DRAFT_363206</name>
</gene>